<evidence type="ECO:0000259" key="2">
    <source>
        <dbReference type="PROSITE" id="PS00028"/>
    </source>
</evidence>
<feature type="compositionally biased region" description="Basic and acidic residues" evidence="1">
    <location>
        <begin position="824"/>
        <end position="849"/>
    </location>
</feature>
<sequence length="1072" mass="114265">MESGSRADHGINVTLAAAPGHESHGGVHVCQKCGWPFPNPHPNARHRRAHRKICGTISGYSLLPQLQTGHSPVSDDDDQHSDGDLKTPSPKALARSQFEMSSGGTGGRSNRSEDDVFSDAVDDFVDTGSAAGFQQRLEEGFKGTINKKDTANVESPEAAIGGGPGTSDKKTQMQITEVQADRVAPASAEYVPIATTDLTEREHGDESAHTGGVLMSDLNPMISGNQMNDSGEVAKNNINDLNGTYQKGNEQATPEVQVADGVLSADNATVNSSEGMSNIEKAVAVSSSTGPNFGISQLEEVHTAKMDEVPQLKEECHGKLETRSSFDDVKSNDTSDDTAEVNMDAPLAPASAISSESVEGVNSMEDENAHVISVLGDIKYVGNAEAMIEGFKGEGSKILQTVNLGSDGITNEAKDSGSSIDDNCSSNPIRQLVEETLSTASEVQVLGDSPEVKGDSPEVKGESSRLIESYPGSCAEVLSDMNPQVPSADREAEQLKRPADTTLIEVSPGLSAEVLSDMSQQVSSADREAEQLKRPADTHSGTYEVPNNEVSDVGDNSKIAIMEPHKEDNQADSEPDNIIFDKERLHGQLDRPDVSGAENSAPSSLVDQDDNQATSEPDNIIFENIRLHAQLDRPDVTGADNSAPSSLVDQNVSMKIEETVEPEIEYTQTGVSEQGIQKAKSIESNFLECVSATDCQEDTIDRYLAPAAETGGSQSGSVMEKSSVESKAMLESTDVHESSAIADKLVNASERQLKEESACINMGEVSHIEANLDKLETESTLAVGGTPELVKSEDAEFPQKSSQDPVAKDSVTSSDFDSLNPLVAKDDCTRDLVADASHDKPEPYGKEGDSSTEQLGTSAADFLVKSNSQTDILEAHWGSASVLSAQSDMPVSTAQTNAPQDSDKTDMFEAPSFMTLVEPRAAGERKAAGASSEIQSAQNPQQSKAQAGWFPSITNVVNESQGRKKNEEIIAKVTNRSHTGGKQHTPLKSLLGEANQETKSRSSPTHVKENAAGVVSKGSDNGVRSSTTIQEEGAGRKEWNSPARFPAEIKREKRKEKGRPYWAHLVCCASVK</sequence>
<organism evidence="3 4">
    <name type="scientific">Linum trigynum</name>
    <dbReference type="NCBI Taxonomy" id="586398"/>
    <lineage>
        <taxon>Eukaryota</taxon>
        <taxon>Viridiplantae</taxon>
        <taxon>Streptophyta</taxon>
        <taxon>Embryophyta</taxon>
        <taxon>Tracheophyta</taxon>
        <taxon>Spermatophyta</taxon>
        <taxon>Magnoliopsida</taxon>
        <taxon>eudicotyledons</taxon>
        <taxon>Gunneridae</taxon>
        <taxon>Pentapetalae</taxon>
        <taxon>rosids</taxon>
        <taxon>fabids</taxon>
        <taxon>Malpighiales</taxon>
        <taxon>Linaceae</taxon>
        <taxon>Linum</taxon>
    </lineage>
</organism>
<evidence type="ECO:0000313" key="4">
    <source>
        <dbReference type="Proteomes" id="UP001497516"/>
    </source>
</evidence>
<feature type="region of interest" description="Disordered" evidence="1">
    <location>
        <begin position="147"/>
        <end position="171"/>
    </location>
</feature>
<feature type="compositionally biased region" description="Basic and acidic residues" evidence="1">
    <location>
        <begin position="525"/>
        <end position="537"/>
    </location>
</feature>
<feature type="compositionally biased region" description="Polar residues" evidence="1">
    <location>
        <begin position="995"/>
        <end position="1005"/>
    </location>
</feature>
<proteinExistence type="predicted"/>
<protein>
    <recommendedName>
        <fullName evidence="2">C2H2-type domain-containing protein</fullName>
    </recommendedName>
</protein>
<accession>A0AAV2D3N5</accession>
<gene>
    <name evidence="3" type="ORF">LTRI10_LOCUS10704</name>
</gene>
<evidence type="ECO:0000313" key="3">
    <source>
        <dbReference type="EMBL" id="CAL1366587.1"/>
    </source>
</evidence>
<feature type="compositionally biased region" description="Polar residues" evidence="1">
    <location>
        <begin position="887"/>
        <end position="900"/>
    </location>
</feature>
<reference evidence="3 4" key="1">
    <citation type="submission" date="2024-04" db="EMBL/GenBank/DDBJ databases">
        <authorList>
            <person name="Fracassetti M."/>
        </authorList>
    </citation>
    <scope>NUCLEOTIDE SEQUENCE [LARGE SCALE GENOMIC DNA]</scope>
</reference>
<dbReference type="InterPro" id="IPR013087">
    <property type="entry name" value="Znf_C2H2_type"/>
</dbReference>
<keyword evidence="4" id="KW-1185">Reference proteome</keyword>
<feature type="region of interest" description="Disordered" evidence="1">
    <location>
        <begin position="516"/>
        <end position="555"/>
    </location>
</feature>
<feature type="region of interest" description="Disordered" evidence="1">
    <location>
        <begin position="65"/>
        <end position="114"/>
    </location>
</feature>
<dbReference type="Proteomes" id="UP001497516">
    <property type="component" value="Chromosome 2"/>
</dbReference>
<evidence type="ECO:0000256" key="1">
    <source>
        <dbReference type="SAM" id="MobiDB-lite"/>
    </source>
</evidence>
<name>A0AAV2D3N5_9ROSI</name>
<dbReference type="AlphaFoldDB" id="A0AAV2D3N5"/>
<feature type="compositionally biased region" description="Polar residues" evidence="1">
    <location>
        <begin position="597"/>
        <end position="615"/>
    </location>
</feature>
<feature type="domain" description="C2H2-type" evidence="2">
    <location>
        <begin position="30"/>
        <end position="50"/>
    </location>
</feature>
<feature type="compositionally biased region" description="Polar residues" evidence="1">
    <location>
        <begin position="799"/>
        <end position="817"/>
    </location>
</feature>
<feature type="region of interest" description="Disordered" evidence="1">
    <location>
        <begin position="325"/>
        <end position="359"/>
    </location>
</feature>
<feature type="region of interest" description="Disordered" evidence="1">
    <location>
        <begin position="589"/>
        <end position="615"/>
    </location>
</feature>
<feature type="region of interest" description="Disordered" evidence="1">
    <location>
        <begin position="790"/>
        <end position="860"/>
    </location>
</feature>
<feature type="region of interest" description="Disordered" evidence="1">
    <location>
        <begin position="887"/>
        <end position="950"/>
    </location>
</feature>
<dbReference type="PANTHER" id="PTHR35746">
    <property type="entry name" value="PENTATRICOPEPTIDE REPEAT (PPR) SUPERFAMILY PROTEIN"/>
    <property type="match status" value="1"/>
</dbReference>
<dbReference type="PANTHER" id="PTHR35746:SF1">
    <property type="entry name" value="PENTATRICOPEPTIDE REPEAT (PPR) SUPERFAMILY PROTEIN"/>
    <property type="match status" value="1"/>
</dbReference>
<dbReference type="PROSITE" id="PS00028">
    <property type="entry name" value="ZINC_FINGER_C2H2_1"/>
    <property type="match status" value="1"/>
</dbReference>
<feature type="compositionally biased region" description="Polar residues" evidence="1">
    <location>
        <begin position="1018"/>
        <end position="1030"/>
    </location>
</feature>
<feature type="compositionally biased region" description="Polar residues" evidence="1">
    <location>
        <begin position="932"/>
        <end position="945"/>
    </location>
</feature>
<dbReference type="EMBL" id="OZ034815">
    <property type="protein sequence ID" value="CAL1366587.1"/>
    <property type="molecule type" value="Genomic_DNA"/>
</dbReference>
<feature type="region of interest" description="Disordered" evidence="1">
    <location>
        <begin position="972"/>
        <end position="1057"/>
    </location>
</feature>